<dbReference type="Proteomes" id="UP000596252">
    <property type="component" value="Chromosome"/>
</dbReference>
<evidence type="ECO:0000259" key="3">
    <source>
        <dbReference type="Pfam" id="PF13511"/>
    </source>
</evidence>
<evidence type="ECO:0000313" key="5">
    <source>
        <dbReference type="Proteomes" id="UP000596252"/>
    </source>
</evidence>
<evidence type="ECO:0000313" key="4">
    <source>
        <dbReference type="EMBL" id="QRH02458.1"/>
    </source>
</evidence>
<accession>A0ABX7G5B5</accession>
<dbReference type="RefSeq" id="WP_203326067.1">
    <property type="nucleotide sequence ID" value="NZ_CP069213.1"/>
</dbReference>
<organism evidence="4 5">
    <name type="scientific">Shewanella litorisediminis</name>
    <dbReference type="NCBI Taxonomy" id="1173586"/>
    <lineage>
        <taxon>Bacteria</taxon>
        <taxon>Pseudomonadati</taxon>
        <taxon>Pseudomonadota</taxon>
        <taxon>Gammaproteobacteria</taxon>
        <taxon>Alteromonadales</taxon>
        <taxon>Shewanellaceae</taxon>
        <taxon>Shewanella</taxon>
    </lineage>
</organism>
<keyword evidence="5" id="KW-1185">Reference proteome</keyword>
<feature type="chain" id="PRO_5047231160" evidence="2">
    <location>
        <begin position="23"/>
        <end position="57"/>
    </location>
</feature>
<gene>
    <name evidence="4" type="ORF">JQC75_03260</name>
</gene>
<feature type="domain" description="DUF4124" evidence="3">
    <location>
        <begin position="14"/>
        <end position="47"/>
    </location>
</feature>
<proteinExistence type="predicted"/>
<dbReference type="EMBL" id="CP069213">
    <property type="protein sequence ID" value="QRH02458.1"/>
    <property type="molecule type" value="Genomic_DNA"/>
</dbReference>
<evidence type="ECO:0000256" key="2">
    <source>
        <dbReference type="SAM" id="SignalP"/>
    </source>
</evidence>
<protein>
    <submittedName>
        <fullName evidence="4">DUF4124 domain-containing protein</fullName>
    </submittedName>
</protein>
<reference evidence="4 5" key="1">
    <citation type="journal article" date="2012" name="Antonie Van Leeuwenhoek">
        <title>Shewanella litorisediminis sp. nov., a gammaproteobacterium isolated from a tidal flat sediment.</title>
        <authorList>
            <person name="Lee M.H."/>
            <person name="Yoon J.H."/>
        </authorList>
    </citation>
    <scope>NUCLEOTIDE SEQUENCE [LARGE SCALE GENOMIC DNA]</scope>
    <source>
        <strain evidence="4 5">SMK1-12</strain>
    </source>
</reference>
<dbReference type="Pfam" id="PF13511">
    <property type="entry name" value="DUF4124"/>
    <property type="match status" value="1"/>
</dbReference>
<keyword evidence="2" id="KW-0732">Signal</keyword>
<feature type="signal peptide" evidence="2">
    <location>
        <begin position="1"/>
        <end position="22"/>
    </location>
</feature>
<dbReference type="InterPro" id="IPR025392">
    <property type="entry name" value="DUF4124"/>
</dbReference>
<feature type="region of interest" description="Disordered" evidence="1">
    <location>
        <begin position="35"/>
        <end position="57"/>
    </location>
</feature>
<evidence type="ECO:0000256" key="1">
    <source>
        <dbReference type="SAM" id="MobiDB-lite"/>
    </source>
</evidence>
<name>A0ABX7G5B5_9GAMM</name>
<sequence length="57" mass="6321">MKLHITPLGMLVGLSLVQPALADNVYKWVDKDGKVHFGDPPRRMKPRSLGLPTSQLP</sequence>